<comment type="caution">
    <text evidence="9">The sequence shown here is derived from an EMBL/GenBank/DDBJ whole genome shotgun (WGS) entry which is preliminary data.</text>
</comment>
<comment type="subcellular location">
    <subcellularLocation>
        <location evidence="1 7">Cell membrane</location>
        <topology evidence="1 7">Multi-pass membrane protein</topology>
    </subcellularLocation>
</comment>
<gene>
    <name evidence="9" type="ORF">HNR21_004664</name>
</gene>
<evidence type="ECO:0000256" key="2">
    <source>
        <dbReference type="ARBA" id="ARBA00010792"/>
    </source>
</evidence>
<dbReference type="GO" id="GO:0005886">
    <property type="term" value="C:plasma membrane"/>
    <property type="evidence" value="ECO:0007669"/>
    <property type="project" value="UniProtKB-SubCell"/>
</dbReference>
<accession>A0A7W3N1K7</accession>
<feature type="transmembrane region" description="Helical" evidence="7">
    <location>
        <begin position="139"/>
        <end position="162"/>
    </location>
</feature>
<proteinExistence type="inferred from homology"/>
<keyword evidence="3 7" id="KW-1003">Cell membrane</keyword>
<protein>
    <submittedName>
        <fullName evidence="9">Membrane protein DedA with SNARE-associated domain</fullName>
    </submittedName>
</protein>
<dbReference type="PANTHER" id="PTHR30353:SF0">
    <property type="entry name" value="TRANSMEMBRANE PROTEIN"/>
    <property type="match status" value="1"/>
</dbReference>
<dbReference type="AlphaFoldDB" id="A0A7W3N1K7"/>
<dbReference type="InterPro" id="IPR032816">
    <property type="entry name" value="VTT_dom"/>
</dbReference>
<evidence type="ECO:0000256" key="6">
    <source>
        <dbReference type="ARBA" id="ARBA00023136"/>
    </source>
</evidence>
<comment type="similarity">
    <text evidence="2 7">Belongs to the DedA family.</text>
</comment>
<keyword evidence="4 7" id="KW-0812">Transmembrane</keyword>
<dbReference type="InterPro" id="IPR032818">
    <property type="entry name" value="DedA-like"/>
</dbReference>
<feature type="transmembrane region" description="Helical" evidence="7">
    <location>
        <begin position="17"/>
        <end position="35"/>
    </location>
</feature>
<organism evidence="9 10">
    <name type="scientific">Thermomonospora cellulosilytica</name>
    <dbReference type="NCBI Taxonomy" id="1411118"/>
    <lineage>
        <taxon>Bacteria</taxon>
        <taxon>Bacillati</taxon>
        <taxon>Actinomycetota</taxon>
        <taxon>Actinomycetes</taxon>
        <taxon>Streptosporangiales</taxon>
        <taxon>Thermomonosporaceae</taxon>
        <taxon>Thermomonospora</taxon>
    </lineage>
</organism>
<dbReference type="Proteomes" id="UP000539313">
    <property type="component" value="Unassembled WGS sequence"/>
</dbReference>
<name>A0A7W3N1K7_9ACTN</name>
<evidence type="ECO:0000256" key="5">
    <source>
        <dbReference type="ARBA" id="ARBA00022989"/>
    </source>
</evidence>
<dbReference type="EMBL" id="JACJII010000001">
    <property type="protein sequence ID" value="MBA9005782.1"/>
    <property type="molecule type" value="Genomic_DNA"/>
</dbReference>
<keyword evidence="10" id="KW-1185">Reference proteome</keyword>
<evidence type="ECO:0000259" key="8">
    <source>
        <dbReference type="Pfam" id="PF09335"/>
    </source>
</evidence>
<dbReference type="Pfam" id="PF09335">
    <property type="entry name" value="VTT_dom"/>
    <property type="match status" value="1"/>
</dbReference>
<dbReference type="RefSeq" id="WP_312881198.1">
    <property type="nucleotide sequence ID" value="NZ_JACJII010000001.1"/>
</dbReference>
<evidence type="ECO:0000256" key="3">
    <source>
        <dbReference type="ARBA" id="ARBA00022475"/>
    </source>
</evidence>
<reference evidence="9 10" key="1">
    <citation type="submission" date="2020-08" db="EMBL/GenBank/DDBJ databases">
        <title>Sequencing the genomes of 1000 actinobacteria strains.</title>
        <authorList>
            <person name="Klenk H.-P."/>
        </authorList>
    </citation>
    <scope>NUCLEOTIDE SEQUENCE [LARGE SCALE GENOMIC DNA]</scope>
    <source>
        <strain evidence="9 10">DSM 45823</strain>
    </source>
</reference>
<evidence type="ECO:0000313" key="9">
    <source>
        <dbReference type="EMBL" id="MBA9005782.1"/>
    </source>
</evidence>
<evidence type="ECO:0000256" key="7">
    <source>
        <dbReference type="RuleBase" id="RU367016"/>
    </source>
</evidence>
<keyword evidence="6 7" id="KW-0472">Membrane</keyword>
<evidence type="ECO:0000256" key="1">
    <source>
        <dbReference type="ARBA" id="ARBA00004651"/>
    </source>
</evidence>
<feature type="transmembrane region" description="Helical" evidence="7">
    <location>
        <begin position="55"/>
        <end position="79"/>
    </location>
</feature>
<keyword evidence="5 7" id="KW-1133">Transmembrane helix</keyword>
<feature type="domain" description="VTT" evidence="8">
    <location>
        <begin position="35"/>
        <end position="160"/>
    </location>
</feature>
<sequence length="206" mass="21419">MVDQVLVWVEGAVSSPWFYVALLVFACVDAFFPAVPSESLVITAGVYAASGEPSLAGAIVCAAAGAFAGDHVAFWVGWASRGRLEGRLRPGSRRERAFGWASRTLRRRGGLVLVVARYVPGGRTAVTVTMGASGYPGRLFALFAGVAAVSWGAYAALVGYVGGRAFEADPLRGLLAGFGLAVGITVAVETVRFVVARRRAGVPAGR</sequence>
<evidence type="ECO:0000313" key="10">
    <source>
        <dbReference type="Proteomes" id="UP000539313"/>
    </source>
</evidence>
<feature type="transmembrane region" description="Helical" evidence="7">
    <location>
        <begin position="174"/>
        <end position="195"/>
    </location>
</feature>
<dbReference type="PANTHER" id="PTHR30353">
    <property type="entry name" value="INNER MEMBRANE PROTEIN DEDA-RELATED"/>
    <property type="match status" value="1"/>
</dbReference>
<evidence type="ECO:0000256" key="4">
    <source>
        <dbReference type="ARBA" id="ARBA00022692"/>
    </source>
</evidence>